<sequence>MSDSQDSGDRDNTRAPFEGPATSSIASSSGRPSLFTPRTATIVRFPGGRGSASPFRDQKSLMDAVYSAGSIPVSATDRATKRMAARLQVLGFFEINEVTGDGALRRLRPSEAILAEDLRPWRIAKPAFHDATGPDAATLPA</sequence>
<reference evidence="3 5" key="2">
    <citation type="submission" date="2016-08" db="EMBL/GenBank/DDBJ databases">
        <authorList>
            <person name="Varghese N."/>
            <person name="Submissions Spin"/>
        </authorList>
    </citation>
    <scope>NUCLEOTIDE SEQUENCE [LARGE SCALE GENOMIC DNA]</scope>
    <source>
        <strain evidence="3 5">HL-109</strain>
    </source>
</reference>
<evidence type="ECO:0000313" key="3">
    <source>
        <dbReference type="EMBL" id="SCC81706.1"/>
    </source>
</evidence>
<dbReference type="EMBL" id="LJSX01000009">
    <property type="protein sequence ID" value="KPQ11176.1"/>
    <property type="molecule type" value="Genomic_DNA"/>
</dbReference>
<evidence type="ECO:0000313" key="2">
    <source>
        <dbReference type="EMBL" id="KPQ11176.1"/>
    </source>
</evidence>
<dbReference type="EMBL" id="FMBM01000002">
    <property type="protein sequence ID" value="SCC81706.1"/>
    <property type="molecule type" value="Genomic_DNA"/>
</dbReference>
<feature type="region of interest" description="Disordered" evidence="1">
    <location>
        <begin position="1"/>
        <end position="38"/>
    </location>
</feature>
<dbReference type="AlphaFoldDB" id="A0A0P8A1A1"/>
<dbReference type="OrthoDB" id="8003128at2"/>
<dbReference type="Proteomes" id="UP000182800">
    <property type="component" value="Unassembled WGS sequence"/>
</dbReference>
<comment type="caution">
    <text evidence="2">The sequence shown here is derived from an EMBL/GenBank/DDBJ whole genome shotgun (WGS) entry which is preliminary data.</text>
</comment>
<name>A0A0P8A1A1_9HYPH</name>
<dbReference type="RefSeq" id="WP_074445349.1">
    <property type="nucleotide sequence ID" value="NZ_FMBM01000002.1"/>
</dbReference>
<accession>A0A0P8A1A1</accession>
<organism evidence="2 4">
    <name type="scientific">Saliniramus fredricksonii</name>
    <dbReference type="NCBI Taxonomy" id="1653334"/>
    <lineage>
        <taxon>Bacteria</taxon>
        <taxon>Pseudomonadati</taxon>
        <taxon>Pseudomonadota</taxon>
        <taxon>Alphaproteobacteria</taxon>
        <taxon>Hyphomicrobiales</taxon>
        <taxon>Salinarimonadaceae</taxon>
        <taxon>Saliniramus</taxon>
    </lineage>
</organism>
<reference evidence="2 4" key="1">
    <citation type="submission" date="2015-09" db="EMBL/GenBank/DDBJ databases">
        <title>Identification and resolution of microdiversity through metagenomic sequencing of parallel consortia.</title>
        <authorList>
            <person name="Nelson W.C."/>
            <person name="Romine M.F."/>
            <person name="Lindemann S.R."/>
        </authorList>
    </citation>
    <scope>NUCLEOTIDE SEQUENCE [LARGE SCALE GENOMIC DNA]</scope>
    <source>
        <strain evidence="2">HL-109</strain>
    </source>
</reference>
<gene>
    <name evidence="3" type="ORF">GA0071312_2667</name>
    <name evidence="2" type="ORF">HLUCCO17_07275</name>
</gene>
<evidence type="ECO:0000313" key="5">
    <source>
        <dbReference type="Proteomes" id="UP000182800"/>
    </source>
</evidence>
<evidence type="ECO:0000313" key="4">
    <source>
        <dbReference type="Proteomes" id="UP000050497"/>
    </source>
</evidence>
<protein>
    <submittedName>
        <fullName evidence="2">Uncharacterized protein</fullName>
    </submittedName>
</protein>
<dbReference type="PATRIC" id="fig|1653334.4.peg.2530"/>
<keyword evidence="5" id="KW-1185">Reference proteome</keyword>
<dbReference type="Proteomes" id="UP000050497">
    <property type="component" value="Unassembled WGS sequence"/>
</dbReference>
<evidence type="ECO:0000256" key="1">
    <source>
        <dbReference type="SAM" id="MobiDB-lite"/>
    </source>
</evidence>
<feature type="compositionally biased region" description="Polar residues" evidence="1">
    <location>
        <begin position="21"/>
        <end position="38"/>
    </location>
</feature>
<proteinExistence type="predicted"/>